<sequence>MNSGKLNRPISIKEEQSISDGGGGQTTQDVLIVDKTWGNIATLSGREQWQAQQMEAQVSHKVTIRYRNGIKRTQFVLYKERKFEIQYIFNPNESNTWLELYCIERM</sequence>
<dbReference type="Pfam" id="PF05521">
    <property type="entry name" value="Phage_HCP"/>
    <property type="match status" value="1"/>
</dbReference>
<dbReference type="EMBL" id="CP002394">
    <property type="protein sequence ID" value="ADU30361.1"/>
    <property type="molecule type" value="Genomic_DNA"/>
</dbReference>
<organism evidence="2 3">
    <name type="scientific">Evansella cellulosilytica (strain ATCC 21833 / DSM 2522 / FERM P-1141 / JCM 9156 / N-4)</name>
    <name type="common">Bacillus cellulosilyticus</name>
    <dbReference type="NCBI Taxonomy" id="649639"/>
    <lineage>
        <taxon>Bacteria</taxon>
        <taxon>Bacillati</taxon>
        <taxon>Bacillota</taxon>
        <taxon>Bacilli</taxon>
        <taxon>Bacillales</taxon>
        <taxon>Bacillaceae</taxon>
        <taxon>Evansella</taxon>
    </lineage>
</organism>
<dbReference type="KEGG" id="bco:Bcell_2100"/>
<dbReference type="OrthoDB" id="9808209at2"/>
<dbReference type="NCBIfam" id="TIGR01563">
    <property type="entry name" value="gp16_SPP1"/>
    <property type="match status" value="1"/>
</dbReference>
<accession>E6U1J8</accession>
<dbReference type="Gene3D" id="2.40.10.270">
    <property type="entry name" value="Bacteriophage SPP1 head-tail adaptor protein"/>
    <property type="match status" value="1"/>
</dbReference>
<dbReference type="HOGENOM" id="CLU_147810_1_0_9"/>
<evidence type="ECO:0000313" key="3">
    <source>
        <dbReference type="Proteomes" id="UP000001401"/>
    </source>
</evidence>
<gene>
    <name evidence="2" type="ordered locus">Bcell_2100</name>
</gene>
<dbReference type="STRING" id="649639.Bcell_2100"/>
<dbReference type="eggNOG" id="COG5614">
    <property type="taxonomic scope" value="Bacteria"/>
</dbReference>
<reference evidence="2 3" key="1">
    <citation type="submission" date="2010-12" db="EMBL/GenBank/DDBJ databases">
        <title>Complete sequence of Bacillus cellulosilyticus DSM 2522.</title>
        <authorList>
            <consortium name="US DOE Joint Genome Institute"/>
            <person name="Lucas S."/>
            <person name="Copeland A."/>
            <person name="Lapidus A."/>
            <person name="Cheng J.-F."/>
            <person name="Bruce D."/>
            <person name="Goodwin L."/>
            <person name="Pitluck S."/>
            <person name="Chertkov O."/>
            <person name="Detter J.C."/>
            <person name="Han C."/>
            <person name="Tapia R."/>
            <person name="Land M."/>
            <person name="Hauser L."/>
            <person name="Jeffries C."/>
            <person name="Kyrpides N."/>
            <person name="Ivanova N."/>
            <person name="Mikhailova N."/>
            <person name="Brumm P."/>
            <person name="Mead D."/>
            <person name="Woyke T."/>
        </authorList>
    </citation>
    <scope>NUCLEOTIDE SEQUENCE [LARGE SCALE GENOMIC DNA]</scope>
    <source>
        <strain evidence="3">ATCC 21833 / DSM 2522 / FERM P-1141 / JCM 9156 / N-4</strain>
    </source>
</reference>
<dbReference type="InterPro" id="IPR008767">
    <property type="entry name" value="Phage_SPP1_head-tail_adaptor"/>
</dbReference>
<dbReference type="RefSeq" id="WP_013488697.1">
    <property type="nucleotide sequence ID" value="NC_014829.1"/>
</dbReference>
<keyword evidence="3" id="KW-1185">Reference proteome</keyword>
<dbReference type="InterPro" id="IPR038666">
    <property type="entry name" value="SSP1_head-tail_sf"/>
</dbReference>
<evidence type="ECO:0000256" key="1">
    <source>
        <dbReference type="SAM" id="MobiDB-lite"/>
    </source>
</evidence>
<name>E6U1J8_EVAC2</name>
<dbReference type="Proteomes" id="UP000001401">
    <property type="component" value="Chromosome"/>
</dbReference>
<evidence type="ECO:0000313" key="2">
    <source>
        <dbReference type="EMBL" id="ADU30361.1"/>
    </source>
</evidence>
<dbReference type="AlphaFoldDB" id="E6U1J8"/>
<proteinExistence type="predicted"/>
<feature type="region of interest" description="Disordered" evidence="1">
    <location>
        <begin position="1"/>
        <end position="26"/>
    </location>
</feature>
<protein>
    <submittedName>
        <fullName evidence="2">Phage head-tail adaptor</fullName>
    </submittedName>
</protein>